<dbReference type="PROSITE" id="PS51257">
    <property type="entry name" value="PROKAR_LIPOPROTEIN"/>
    <property type="match status" value="1"/>
</dbReference>
<feature type="compositionally biased region" description="Acidic residues" evidence="1">
    <location>
        <begin position="235"/>
        <end position="250"/>
    </location>
</feature>
<reference evidence="4" key="1">
    <citation type="submission" date="2020-10" db="EMBL/GenBank/DDBJ databases">
        <title>Chromosome-scale genome assembly of the Allis shad, Alosa alosa.</title>
        <authorList>
            <person name="Margot Z."/>
            <person name="Christophe K."/>
            <person name="Cabau C."/>
            <person name="Louis A."/>
            <person name="Berthelot C."/>
            <person name="Parey E."/>
            <person name="Roest Crollius H."/>
            <person name="Montfort J."/>
            <person name="Robinson-Rechavi M."/>
            <person name="Bucao C."/>
            <person name="Bouchez O."/>
            <person name="Gislard M."/>
            <person name="Lluch J."/>
            <person name="Milhes M."/>
            <person name="Lampietro C."/>
            <person name="Lopez Roques C."/>
            <person name="Donnadieu C."/>
            <person name="Braasch I."/>
            <person name="Desvignes T."/>
            <person name="Postlethwait J."/>
            <person name="Bobe J."/>
            <person name="Guiguen Y."/>
        </authorList>
    </citation>
    <scope>NUCLEOTIDE SEQUENCE</scope>
    <source>
        <strain evidence="4">M-15738</strain>
        <tissue evidence="4">Blood</tissue>
    </source>
</reference>
<feature type="region of interest" description="Disordered" evidence="1">
    <location>
        <begin position="133"/>
        <end position="257"/>
    </location>
</feature>
<feature type="chain" id="PRO_5043753312" description="Fibronectin type-III domain-containing protein" evidence="2">
    <location>
        <begin position="18"/>
        <end position="257"/>
    </location>
</feature>
<evidence type="ECO:0000313" key="4">
    <source>
        <dbReference type="EMBL" id="KAG5282861.1"/>
    </source>
</evidence>
<keyword evidence="5" id="KW-1185">Reference proteome</keyword>
<feature type="compositionally biased region" description="Polar residues" evidence="1">
    <location>
        <begin position="184"/>
        <end position="203"/>
    </location>
</feature>
<organism evidence="4 5">
    <name type="scientific">Alosa alosa</name>
    <name type="common">allis shad</name>
    <dbReference type="NCBI Taxonomy" id="278164"/>
    <lineage>
        <taxon>Eukaryota</taxon>
        <taxon>Metazoa</taxon>
        <taxon>Chordata</taxon>
        <taxon>Craniata</taxon>
        <taxon>Vertebrata</taxon>
        <taxon>Euteleostomi</taxon>
        <taxon>Actinopterygii</taxon>
        <taxon>Neopterygii</taxon>
        <taxon>Teleostei</taxon>
        <taxon>Clupei</taxon>
        <taxon>Clupeiformes</taxon>
        <taxon>Clupeoidei</taxon>
        <taxon>Clupeidae</taxon>
        <taxon>Alosa</taxon>
    </lineage>
</organism>
<dbReference type="InterPro" id="IPR003961">
    <property type="entry name" value="FN3_dom"/>
</dbReference>
<dbReference type="InterPro" id="IPR036116">
    <property type="entry name" value="FN3_sf"/>
</dbReference>
<gene>
    <name evidence="4" type="ORF">AALO_G00035470</name>
</gene>
<protein>
    <recommendedName>
        <fullName evidence="3">Fibronectin type-III domain-containing protein</fullName>
    </recommendedName>
</protein>
<sequence>MMKLLLLAVWMVSCSCAVMPPTNLTVESQNFNHTLHWIPAAGTPPGTEYCIYLSDDDNQSDTLLSVTRATSLPVSVFMKEDIYKMYTLSVRAKIYNHTGCVLLVTGFFLSPETVDFDAVCVSSDCVPLAQRGRTPARKHPLSDGAHSEDEEEEEDEDGTENCGYMDRAAPPSASSQDALGPDATTEQYYGSCSPTGNVEQLQGQPEVEGHSDRGSPDTGYLATHKGSVYSHAATDEDDEEEEEDEEEEDYSGYMTRQ</sequence>
<accession>A0AAV6HAM4</accession>
<dbReference type="Proteomes" id="UP000823561">
    <property type="component" value="Chromosome 3"/>
</dbReference>
<feature type="domain" description="Fibronectin type-III" evidence="3">
    <location>
        <begin position="3"/>
        <end position="96"/>
    </location>
</feature>
<evidence type="ECO:0000256" key="1">
    <source>
        <dbReference type="SAM" id="MobiDB-lite"/>
    </source>
</evidence>
<evidence type="ECO:0000259" key="3">
    <source>
        <dbReference type="Pfam" id="PF01108"/>
    </source>
</evidence>
<dbReference type="InterPro" id="IPR013783">
    <property type="entry name" value="Ig-like_fold"/>
</dbReference>
<keyword evidence="2" id="KW-0732">Signal</keyword>
<evidence type="ECO:0000313" key="5">
    <source>
        <dbReference type="Proteomes" id="UP000823561"/>
    </source>
</evidence>
<proteinExistence type="predicted"/>
<feature type="compositionally biased region" description="Acidic residues" evidence="1">
    <location>
        <begin position="148"/>
        <end position="159"/>
    </location>
</feature>
<evidence type="ECO:0000256" key="2">
    <source>
        <dbReference type="SAM" id="SignalP"/>
    </source>
</evidence>
<dbReference type="AlphaFoldDB" id="A0AAV6HAM4"/>
<dbReference type="Gene3D" id="2.60.40.10">
    <property type="entry name" value="Immunoglobulins"/>
    <property type="match status" value="1"/>
</dbReference>
<dbReference type="SUPFAM" id="SSF49265">
    <property type="entry name" value="Fibronectin type III"/>
    <property type="match status" value="1"/>
</dbReference>
<dbReference type="EMBL" id="JADWDJ010000003">
    <property type="protein sequence ID" value="KAG5282861.1"/>
    <property type="molecule type" value="Genomic_DNA"/>
</dbReference>
<comment type="caution">
    <text evidence="4">The sequence shown here is derived from an EMBL/GenBank/DDBJ whole genome shotgun (WGS) entry which is preliminary data.</text>
</comment>
<feature type="signal peptide" evidence="2">
    <location>
        <begin position="1"/>
        <end position="17"/>
    </location>
</feature>
<dbReference type="Pfam" id="PF01108">
    <property type="entry name" value="Tissue_fac"/>
    <property type="match status" value="1"/>
</dbReference>
<name>A0AAV6HAM4_9TELE</name>